<reference evidence="1 2" key="1">
    <citation type="journal article" date="2016" name="Mol. Biol. Evol.">
        <title>Comparative Genomics of Early-Diverging Mushroom-Forming Fungi Provides Insights into the Origins of Lignocellulose Decay Capabilities.</title>
        <authorList>
            <person name="Nagy L.G."/>
            <person name="Riley R."/>
            <person name="Tritt A."/>
            <person name="Adam C."/>
            <person name="Daum C."/>
            <person name="Floudas D."/>
            <person name="Sun H."/>
            <person name="Yadav J.S."/>
            <person name="Pangilinan J."/>
            <person name="Larsson K.H."/>
            <person name="Matsuura K."/>
            <person name="Barry K."/>
            <person name="Labutti K."/>
            <person name="Kuo R."/>
            <person name="Ohm R.A."/>
            <person name="Bhattacharya S.S."/>
            <person name="Shirouzu T."/>
            <person name="Yoshinaga Y."/>
            <person name="Martin F.M."/>
            <person name="Grigoriev I.V."/>
            <person name="Hibbett D.S."/>
        </authorList>
    </citation>
    <scope>NUCLEOTIDE SEQUENCE [LARGE SCALE GENOMIC DNA]</scope>
    <source>
        <strain evidence="1 2">HHB12733</strain>
    </source>
</reference>
<evidence type="ECO:0000313" key="1">
    <source>
        <dbReference type="EMBL" id="KZT59940.1"/>
    </source>
</evidence>
<dbReference type="AlphaFoldDB" id="A0A165HZA9"/>
<protein>
    <recommendedName>
        <fullName evidence="3">F-box domain-containing protein</fullName>
    </recommendedName>
</protein>
<dbReference type="InterPro" id="IPR032675">
    <property type="entry name" value="LRR_dom_sf"/>
</dbReference>
<dbReference type="SUPFAM" id="SSF52047">
    <property type="entry name" value="RNI-like"/>
    <property type="match status" value="1"/>
</dbReference>
<evidence type="ECO:0008006" key="3">
    <source>
        <dbReference type="Google" id="ProtNLM"/>
    </source>
</evidence>
<organism evidence="1 2">
    <name type="scientific">Calocera cornea HHB12733</name>
    <dbReference type="NCBI Taxonomy" id="1353952"/>
    <lineage>
        <taxon>Eukaryota</taxon>
        <taxon>Fungi</taxon>
        <taxon>Dikarya</taxon>
        <taxon>Basidiomycota</taxon>
        <taxon>Agaricomycotina</taxon>
        <taxon>Dacrymycetes</taxon>
        <taxon>Dacrymycetales</taxon>
        <taxon>Dacrymycetaceae</taxon>
        <taxon>Calocera</taxon>
    </lineage>
</organism>
<dbReference type="EMBL" id="KV423935">
    <property type="protein sequence ID" value="KZT59940.1"/>
    <property type="molecule type" value="Genomic_DNA"/>
</dbReference>
<dbReference type="Proteomes" id="UP000076842">
    <property type="component" value="Unassembled WGS sequence"/>
</dbReference>
<sequence>MHLLDLSTELLIDIVELLDEARDVLALGLSCKRLKDITIPFPLEYRSFIWPTHDASWIRGSNDVQASSTIALTSGPEDRPNPYGELGLDCEDWLSEEPRRWRAIRSLYVHKLGTRTAPRFMQGQEAASRPGRSIPPEILAQLSKPTTGGEEYYMRSVARLEYIITAFSKALLRVPHLTSLTWNWIGPGSTSPLWEAIRAQSSLKRLSFNIESHPLFLQSSGSTSEAITLLMRMLDDCPSLEQLAITAPVFLSSPDPLAHPQRGWFEDCLVDHSWSQLQKLELGQMVLGPAKGRHLAAFISRHRGLKQLRFTKASFPATILNRIALPHLTDFAFDTPYYAQFPVELLSMLPQFPRLQHLQFRNQSILEVLSAARPLKDRITGMPLNQGPAAEWKNIMFPASHVDTLAVWAHYFNVAPRLQTLVLRASGRLNDTSEQPNDSSLKMRLRHTREGLSLKEVFARVIDNAARVDSEVRGRGSTLDLWITCVRDEP</sequence>
<dbReference type="Gene3D" id="3.80.10.10">
    <property type="entry name" value="Ribonuclease Inhibitor"/>
    <property type="match status" value="1"/>
</dbReference>
<proteinExistence type="predicted"/>
<accession>A0A165HZA9</accession>
<gene>
    <name evidence="1" type="ORF">CALCODRAFT_492920</name>
</gene>
<keyword evidence="2" id="KW-1185">Reference proteome</keyword>
<name>A0A165HZA9_9BASI</name>
<dbReference type="InParanoid" id="A0A165HZA9"/>
<evidence type="ECO:0000313" key="2">
    <source>
        <dbReference type="Proteomes" id="UP000076842"/>
    </source>
</evidence>